<comment type="similarity">
    <text evidence="1 5">Belongs to the thiolase-like superfamily. Thiolase family.</text>
</comment>
<dbReference type="InterPro" id="IPR002155">
    <property type="entry name" value="Thiolase"/>
</dbReference>
<keyword evidence="2 5" id="KW-0808">Transferase</keyword>
<dbReference type="Proteomes" id="UP000346772">
    <property type="component" value="Unassembled WGS sequence"/>
</dbReference>
<reference evidence="8 9" key="1">
    <citation type="submission" date="2019-02" db="EMBL/GenBank/DDBJ databases">
        <authorList>
            <consortium name="Pathogen Informatics"/>
        </authorList>
    </citation>
    <scope>NUCLEOTIDE SEQUENCE [LARGE SCALE GENOMIC DNA]</scope>
    <source>
        <strain evidence="8 9">078GUE027</strain>
    </source>
</reference>
<keyword evidence="3 5" id="KW-0012">Acyltransferase</keyword>
<sequence>MEEVFILGGLRSHIGLKNGIFQFVQPELLGASVLKHLIKKYEIDKIDEIICGNAVGTGGNIARLMTLTAGVSNEVPAFTVDMQCASAMMSIDIAFSKIKSGQCDLIIAGGFESSSLQPMRTYHKNDKRYNINNPNYTVAQFSPDDNSQNSMLEGAERVAELYQIKKAELDFWVKESHKRAKEAREEKIFDDIIFPINNSTCDEGIRDKMSQRLLDRMPSILGKESITNAANSCLINDGASFIILCSKKYLEHAKNKPIAKIVNTCTIGTDANLSPTSAIKAMDKLLEIESLSYLDVSAVEFNEAFAVIDVLFQRKYPELIDRYNIFGGALAYGHPYGASGAIIALHLLKALEKTKGRYGICSIAAAGGLGSALMIERV</sequence>
<evidence type="ECO:0000313" key="9">
    <source>
        <dbReference type="Proteomes" id="UP000346772"/>
    </source>
</evidence>
<evidence type="ECO:0000256" key="5">
    <source>
        <dbReference type="RuleBase" id="RU003557"/>
    </source>
</evidence>
<evidence type="ECO:0000259" key="7">
    <source>
        <dbReference type="Pfam" id="PF02803"/>
    </source>
</evidence>
<dbReference type="Pfam" id="PF00108">
    <property type="entry name" value="Thiolase_N"/>
    <property type="match status" value="1"/>
</dbReference>
<dbReference type="AlphaFoldDB" id="A0AAX3H3N9"/>
<comment type="caution">
    <text evidence="8">The sequence shown here is derived from an EMBL/GenBank/DDBJ whole genome shotgun (WGS) entry which is preliminary data.</text>
</comment>
<dbReference type="InterPro" id="IPR020616">
    <property type="entry name" value="Thiolase_N"/>
</dbReference>
<dbReference type="InterPro" id="IPR020617">
    <property type="entry name" value="Thiolase_C"/>
</dbReference>
<evidence type="ECO:0000259" key="6">
    <source>
        <dbReference type="Pfam" id="PF00108"/>
    </source>
</evidence>
<dbReference type="Pfam" id="PF02803">
    <property type="entry name" value="Thiolase_C"/>
    <property type="match status" value="1"/>
</dbReference>
<feature type="domain" description="Thiolase C-terminal" evidence="7">
    <location>
        <begin position="256"/>
        <end position="377"/>
    </location>
</feature>
<dbReference type="GO" id="GO:0016747">
    <property type="term" value="F:acyltransferase activity, transferring groups other than amino-acyl groups"/>
    <property type="evidence" value="ECO:0007669"/>
    <property type="project" value="InterPro"/>
</dbReference>
<dbReference type="SUPFAM" id="SSF53901">
    <property type="entry name" value="Thiolase-like"/>
    <property type="match status" value="2"/>
</dbReference>
<dbReference type="InterPro" id="IPR020613">
    <property type="entry name" value="Thiolase_CS"/>
</dbReference>
<dbReference type="RefSeq" id="WP_003422635.1">
    <property type="nucleotide sequence ID" value="NZ_BEHB01000011.1"/>
</dbReference>
<dbReference type="PANTHER" id="PTHR18919:SF140">
    <property type="entry name" value="ACETYL-COA C-ACETYLTRANSFERASE (ACETOACETYL-COA THIOLASE) (ACAB-5)"/>
    <property type="match status" value="1"/>
</dbReference>
<dbReference type="CDD" id="cd00751">
    <property type="entry name" value="thiolase"/>
    <property type="match status" value="1"/>
</dbReference>
<proteinExistence type="inferred from homology"/>
<dbReference type="InterPro" id="IPR016039">
    <property type="entry name" value="Thiolase-like"/>
</dbReference>
<protein>
    <recommendedName>
        <fullName evidence="4">Acetoacetyl-CoA thiolase</fullName>
    </recommendedName>
</protein>
<dbReference type="PANTHER" id="PTHR18919">
    <property type="entry name" value="ACETYL-COA C-ACYLTRANSFERASE"/>
    <property type="match status" value="1"/>
</dbReference>
<feature type="domain" description="Thiolase N-terminal" evidence="6">
    <location>
        <begin position="4"/>
        <end position="247"/>
    </location>
</feature>
<evidence type="ECO:0000256" key="2">
    <source>
        <dbReference type="ARBA" id="ARBA00022679"/>
    </source>
</evidence>
<dbReference type="EMBL" id="CAADAT010000010">
    <property type="protein sequence ID" value="VFD54427.1"/>
    <property type="molecule type" value="Genomic_DNA"/>
</dbReference>
<dbReference type="PIRSF" id="PIRSF000429">
    <property type="entry name" value="Ac-CoA_Ac_transf"/>
    <property type="match status" value="1"/>
</dbReference>
<evidence type="ECO:0000256" key="3">
    <source>
        <dbReference type="ARBA" id="ARBA00023315"/>
    </source>
</evidence>
<accession>A0AAX3H3N9</accession>
<name>A0AAX3H3N9_CLODI</name>
<organism evidence="8 9">
    <name type="scientific">Clostridioides difficile</name>
    <name type="common">Peptoclostridium difficile</name>
    <dbReference type="NCBI Taxonomy" id="1496"/>
    <lineage>
        <taxon>Bacteria</taxon>
        <taxon>Bacillati</taxon>
        <taxon>Bacillota</taxon>
        <taxon>Clostridia</taxon>
        <taxon>Peptostreptococcales</taxon>
        <taxon>Peptostreptococcaceae</taxon>
        <taxon>Clostridioides</taxon>
    </lineage>
</organism>
<evidence type="ECO:0000256" key="1">
    <source>
        <dbReference type="ARBA" id="ARBA00010982"/>
    </source>
</evidence>
<dbReference type="PROSITE" id="PS00737">
    <property type="entry name" value="THIOLASE_2"/>
    <property type="match status" value="1"/>
</dbReference>
<dbReference type="Gene3D" id="3.40.47.10">
    <property type="match status" value="1"/>
</dbReference>
<evidence type="ECO:0000256" key="4">
    <source>
        <dbReference type="ARBA" id="ARBA00030755"/>
    </source>
</evidence>
<evidence type="ECO:0000313" key="8">
    <source>
        <dbReference type="EMBL" id="VFD54427.1"/>
    </source>
</evidence>
<dbReference type="NCBIfam" id="TIGR01930">
    <property type="entry name" value="AcCoA-C-Actrans"/>
    <property type="match status" value="1"/>
</dbReference>
<gene>
    <name evidence="8" type="primary">thlA</name>
    <name evidence="8" type="ORF">SAMEA1710456_01916</name>
</gene>